<organism evidence="2 3">
    <name type="scientific">Cytobacillus praedii</name>
    <dbReference type="NCBI Taxonomy" id="1742358"/>
    <lineage>
        <taxon>Bacteria</taxon>
        <taxon>Bacillati</taxon>
        <taxon>Bacillota</taxon>
        <taxon>Bacilli</taxon>
        <taxon>Bacillales</taxon>
        <taxon>Bacillaceae</taxon>
        <taxon>Cytobacillus</taxon>
    </lineage>
</organism>
<dbReference type="GO" id="GO:0006355">
    <property type="term" value="P:regulation of DNA-templated transcription"/>
    <property type="evidence" value="ECO:0007669"/>
    <property type="project" value="InterPro"/>
</dbReference>
<proteinExistence type="predicted"/>
<sequence>MKVLTGELDKEWLELIIEAKKIGIAKEEIKEFFMKSGVNEIVLKG</sequence>
<dbReference type="InterPro" id="IPR036281">
    <property type="entry name" value="SinR/SinI_dimer_dom_sf"/>
</dbReference>
<evidence type="ECO:0000313" key="2">
    <source>
        <dbReference type="EMBL" id="TCJ05871.1"/>
    </source>
</evidence>
<evidence type="ECO:0000259" key="1">
    <source>
        <dbReference type="PROSITE" id="PS51500"/>
    </source>
</evidence>
<reference evidence="2 3" key="1">
    <citation type="submission" date="2019-03" db="EMBL/GenBank/DDBJ databases">
        <authorList>
            <person name="Jensen L."/>
            <person name="Storgaard J."/>
            <person name="Sulaj E."/>
            <person name="Schramm A."/>
            <person name="Marshall I.P.G."/>
        </authorList>
    </citation>
    <scope>NUCLEOTIDE SEQUENCE [LARGE SCALE GENOMIC DNA]</scope>
    <source>
        <strain evidence="2 3">2017H2G3</strain>
    </source>
</reference>
<dbReference type="SUPFAM" id="SSF47406">
    <property type="entry name" value="SinR repressor dimerisation domain-like"/>
    <property type="match status" value="1"/>
</dbReference>
<keyword evidence="3" id="KW-1185">Reference proteome</keyword>
<gene>
    <name evidence="2" type="primary">sinI</name>
    <name evidence="2" type="ORF">E0Y62_03730</name>
</gene>
<dbReference type="GO" id="GO:0003677">
    <property type="term" value="F:DNA binding"/>
    <property type="evidence" value="ECO:0007669"/>
    <property type="project" value="UniProtKB-KW"/>
</dbReference>
<protein>
    <submittedName>
        <fullName evidence="2">DNA-binding anti-repressor SinI</fullName>
    </submittedName>
</protein>
<keyword evidence="2" id="KW-0238">DNA-binding</keyword>
<dbReference type="Pfam" id="PF08671">
    <property type="entry name" value="SinI"/>
    <property type="match status" value="1"/>
</dbReference>
<dbReference type="AlphaFoldDB" id="A0A4R1B3C9"/>
<dbReference type="RefSeq" id="WP_082631688.1">
    <property type="nucleotide sequence ID" value="NZ_CP183326.1"/>
</dbReference>
<dbReference type="Proteomes" id="UP000293846">
    <property type="component" value="Unassembled WGS sequence"/>
</dbReference>
<dbReference type="InterPro" id="IPR010981">
    <property type="entry name" value="SinR/SinI_dimer_dom"/>
</dbReference>
<comment type="caution">
    <text evidence="2">The sequence shown here is derived from an EMBL/GenBank/DDBJ whole genome shotgun (WGS) entry which is preliminary data.</text>
</comment>
<name>A0A4R1B3C9_9BACI</name>
<dbReference type="PROSITE" id="PS51500">
    <property type="entry name" value="SIN"/>
    <property type="match status" value="1"/>
</dbReference>
<dbReference type="EMBL" id="SJTH01000003">
    <property type="protein sequence ID" value="TCJ05871.1"/>
    <property type="molecule type" value="Genomic_DNA"/>
</dbReference>
<accession>A0A4R1B3C9</accession>
<dbReference type="GO" id="GO:0046983">
    <property type="term" value="F:protein dimerization activity"/>
    <property type="evidence" value="ECO:0007669"/>
    <property type="project" value="InterPro"/>
</dbReference>
<evidence type="ECO:0000313" key="3">
    <source>
        <dbReference type="Proteomes" id="UP000293846"/>
    </source>
</evidence>
<feature type="domain" description="Sin" evidence="1">
    <location>
        <begin position="1"/>
        <end position="37"/>
    </location>
</feature>